<reference evidence="3" key="1">
    <citation type="journal article" date="2023" name="Int. J. Mol. Sci.">
        <title>Metagenomics Revealed a New Genus 'Candidatus Thiocaldithrix dubininis' gen. nov., sp. nov. and a New Species 'Candidatus Thiothrix putei' sp. nov. in the Family Thiotrichaceae, Some Members of Which Have Traits of Both Na+- and H+-Motive Energetics.</title>
        <authorList>
            <person name="Ravin N.V."/>
            <person name="Muntyan M.S."/>
            <person name="Smolyakov D.D."/>
            <person name="Rudenko T.S."/>
            <person name="Beletsky A.V."/>
            <person name="Mardanov A.V."/>
            <person name="Grabovich M.Y."/>
        </authorList>
    </citation>
    <scope>NUCLEOTIDE SEQUENCE</scope>
    <source>
        <strain evidence="3">GKL-02</strain>
    </source>
</reference>
<feature type="compositionally biased region" description="Low complexity" evidence="1">
    <location>
        <begin position="42"/>
        <end position="60"/>
    </location>
</feature>
<organism evidence="3">
    <name type="scientific">Candidatus Thiothrix putei</name>
    <dbReference type="NCBI Taxonomy" id="3080811"/>
    <lineage>
        <taxon>Bacteria</taxon>
        <taxon>Pseudomonadati</taxon>
        <taxon>Pseudomonadota</taxon>
        <taxon>Gammaproteobacteria</taxon>
        <taxon>Thiotrichales</taxon>
        <taxon>Thiotrichaceae</taxon>
        <taxon>Thiothrix</taxon>
    </lineage>
</organism>
<dbReference type="KEGG" id="tput:QJT81_16140"/>
<accession>A0AA95HDZ0</accession>
<dbReference type="Pfam" id="PF07603">
    <property type="entry name" value="Lcl_C"/>
    <property type="match status" value="1"/>
</dbReference>
<evidence type="ECO:0000259" key="2">
    <source>
        <dbReference type="Pfam" id="PF07603"/>
    </source>
</evidence>
<dbReference type="AlphaFoldDB" id="A0AA95HDZ0"/>
<proteinExistence type="predicted"/>
<evidence type="ECO:0000256" key="1">
    <source>
        <dbReference type="SAM" id="MobiDB-lite"/>
    </source>
</evidence>
<evidence type="ECO:0000313" key="3">
    <source>
        <dbReference type="EMBL" id="WGZ93324.1"/>
    </source>
</evidence>
<sequence length="455" mass="47956">MNTNPLVVNLFNSSHRKHNVLLMTSILTVSLLTGCGGGGGTSTQAQEATQSTTQVAANTSTATETSAQTAANQTAAAAQAAAAQAAAAQAAATLAANLAKAQESLSTVIAKVVSEAQAAKEANGAITNLAQQAGEAAAPYPAIAQSQPMTNIKGYVTQAAKEVINATAQQTIAEQEKAKVQNSQDLATIEQAIKNAEAAAAKAKTAHDATETILQNTYTAVYQIKAAIDLESSMATIPEIPANAERVAGRYVKLDNTGKPLAATATNYSCVKDIQTNLVWEIKTNDGGLRDKDWRYRHFHNYSGYWGTVSGYDGSTLCAVLGSCDAYSYMETINSQGICGRKGTWRLPVNGELGSIAQINTGGTPPHINLSVFSDTAQIARKSAYCSMNTNTGVDAEHNYQGVDFTMPLIDGVQTRPNLENSILVALRLHGEVQDGLSIYPTANWVCYTRLVSDK</sequence>
<feature type="domain" description="Lcl C-terminal" evidence="2">
    <location>
        <begin position="270"/>
        <end position="396"/>
    </location>
</feature>
<dbReference type="EMBL" id="CP124756">
    <property type="protein sequence ID" value="WGZ93324.1"/>
    <property type="molecule type" value="Genomic_DNA"/>
</dbReference>
<gene>
    <name evidence="3" type="ORF">QJT81_16140</name>
</gene>
<dbReference type="InterPro" id="IPR011460">
    <property type="entry name" value="Lcl_C"/>
</dbReference>
<dbReference type="Proteomes" id="UP001301326">
    <property type="component" value="Chromosome"/>
</dbReference>
<reference evidence="3" key="2">
    <citation type="submission" date="2023-04" db="EMBL/GenBank/DDBJ databases">
        <authorList>
            <person name="Beletskiy A.V."/>
            <person name="Mardanov A.V."/>
            <person name="Ravin N.V."/>
        </authorList>
    </citation>
    <scope>NUCLEOTIDE SEQUENCE</scope>
    <source>
        <strain evidence="3">GKL-02</strain>
    </source>
</reference>
<feature type="region of interest" description="Disordered" evidence="1">
    <location>
        <begin position="40"/>
        <end position="60"/>
    </location>
</feature>
<name>A0AA95HDZ0_9GAMM</name>
<protein>
    <submittedName>
        <fullName evidence="3">DUF1566 domain-containing protein</fullName>
    </submittedName>
</protein>